<keyword evidence="2" id="KW-1185">Reference proteome</keyword>
<proteinExistence type="predicted"/>
<gene>
    <name evidence="1" type="ORF">MIZ03_4159</name>
</gene>
<dbReference type="EMBL" id="AP024238">
    <property type="protein sequence ID" value="BCO29244.1"/>
    <property type="molecule type" value="Genomic_DNA"/>
</dbReference>
<reference evidence="1 2" key="1">
    <citation type="journal article" date="2021" name="Microbiol. Spectr.">
        <title>A Single Bacterium Capable of Oxidation and Reduction of Iron at Circumneutral pH.</title>
        <authorList>
            <person name="Kato S."/>
            <person name="Ohkuma M."/>
        </authorList>
    </citation>
    <scope>NUCLEOTIDE SEQUENCE [LARGE SCALE GENOMIC DNA]</scope>
    <source>
        <strain evidence="1 2">MIZ03</strain>
    </source>
</reference>
<accession>A0ABN6DB56</accession>
<dbReference type="Proteomes" id="UP000824366">
    <property type="component" value="Chromosome"/>
</dbReference>
<name>A0ABN6DB56_9BURK</name>
<sequence length="42" mass="4868">MHCTSKTKPGNLVAKINFFNEIKDLEATFNLQKIKRCSKLRT</sequence>
<evidence type="ECO:0000313" key="1">
    <source>
        <dbReference type="EMBL" id="BCO29244.1"/>
    </source>
</evidence>
<organism evidence="1 2">
    <name type="scientific">Rhodoferax lithotrophicus</name>
    <dbReference type="NCBI Taxonomy" id="2798804"/>
    <lineage>
        <taxon>Bacteria</taxon>
        <taxon>Pseudomonadati</taxon>
        <taxon>Pseudomonadota</taxon>
        <taxon>Betaproteobacteria</taxon>
        <taxon>Burkholderiales</taxon>
        <taxon>Comamonadaceae</taxon>
        <taxon>Rhodoferax</taxon>
    </lineage>
</organism>
<protein>
    <submittedName>
        <fullName evidence="1">Uncharacterized protein</fullName>
    </submittedName>
</protein>
<evidence type="ECO:0000313" key="2">
    <source>
        <dbReference type="Proteomes" id="UP000824366"/>
    </source>
</evidence>